<dbReference type="Proteomes" id="UP000827892">
    <property type="component" value="Chromosome X"/>
</dbReference>
<evidence type="ECO:0000256" key="6">
    <source>
        <dbReference type="ARBA" id="ARBA00023136"/>
    </source>
</evidence>
<comment type="subcellular location">
    <subcellularLocation>
        <location evidence="2">Endomembrane system</location>
        <topology evidence="2">Multi-pass membrane protein</topology>
    </subcellularLocation>
</comment>
<keyword evidence="4 17" id="KW-0812">Transmembrane</keyword>
<name>A0AAE8ZRF0_CAEBR</name>
<feature type="transmembrane region" description="Helical" evidence="17">
    <location>
        <begin position="105"/>
        <end position="128"/>
    </location>
</feature>
<evidence type="ECO:0000256" key="13">
    <source>
        <dbReference type="ARBA" id="ARBA00049221"/>
    </source>
</evidence>
<evidence type="ECO:0000256" key="9">
    <source>
        <dbReference type="ARBA" id="ARBA00047863"/>
    </source>
</evidence>
<evidence type="ECO:0000256" key="2">
    <source>
        <dbReference type="ARBA" id="ARBA00004127"/>
    </source>
</evidence>
<organism evidence="18 19">
    <name type="scientific">Caenorhabditis briggsae</name>
    <dbReference type="NCBI Taxonomy" id="6238"/>
    <lineage>
        <taxon>Eukaryota</taxon>
        <taxon>Metazoa</taxon>
        <taxon>Ecdysozoa</taxon>
        <taxon>Nematoda</taxon>
        <taxon>Chromadorea</taxon>
        <taxon>Rhabditida</taxon>
        <taxon>Rhabditina</taxon>
        <taxon>Rhabditomorpha</taxon>
        <taxon>Rhabditoidea</taxon>
        <taxon>Rhabditidae</taxon>
        <taxon>Peloderinae</taxon>
        <taxon>Caenorhabditis</taxon>
    </lineage>
</organism>
<evidence type="ECO:0000256" key="11">
    <source>
        <dbReference type="ARBA" id="ARBA00048701"/>
    </source>
</evidence>
<dbReference type="InterPro" id="IPR006838">
    <property type="entry name" value="ADTRP_AIG1"/>
</dbReference>
<keyword evidence="6 17" id="KW-0472">Membrane</keyword>
<keyword evidence="5 17" id="KW-1133">Transmembrane helix</keyword>
<dbReference type="GO" id="GO:0012505">
    <property type="term" value="C:endomembrane system"/>
    <property type="evidence" value="ECO:0007669"/>
    <property type="project" value="UniProtKB-SubCell"/>
</dbReference>
<dbReference type="Pfam" id="PF04750">
    <property type="entry name" value="Far-17a_AIG1"/>
    <property type="match status" value="1"/>
</dbReference>
<evidence type="ECO:0000256" key="15">
    <source>
        <dbReference type="ARBA" id="ARBA00049322"/>
    </source>
</evidence>
<evidence type="ECO:0000256" key="1">
    <source>
        <dbReference type="ARBA" id="ARBA00000923"/>
    </source>
</evidence>
<comment type="catalytic activity">
    <reaction evidence="12">
        <text>9-(9Z-octadecenoyloxy)-octadecanoate + H2O = 9-hydroxy-octadecanoate + (9Z)-octadecenoate + H(+)</text>
        <dbReference type="Rhea" id="RHEA:52048"/>
        <dbReference type="ChEBI" id="CHEBI:15377"/>
        <dbReference type="ChEBI" id="CHEBI:15378"/>
        <dbReference type="ChEBI" id="CHEBI:30823"/>
        <dbReference type="ChEBI" id="CHEBI:136282"/>
        <dbReference type="ChEBI" id="CHEBI:136286"/>
    </reaction>
    <physiologicalReaction direction="left-to-right" evidence="12">
        <dbReference type="Rhea" id="RHEA:52049"/>
    </physiologicalReaction>
</comment>
<accession>A0AAE8ZRF0</accession>
<evidence type="ECO:0000256" key="14">
    <source>
        <dbReference type="ARBA" id="ARBA00049296"/>
    </source>
</evidence>
<comment type="catalytic activity">
    <reaction evidence="14">
        <text>13-(9Z-octadecenoyloxy)-octadecanoate + H2O = 13-hydroxy-octadecanoate + (9Z)-octadecenoate + H(+)</text>
        <dbReference type="Rhea" id="RHEA:52064"/>
        <dbReference type="ChEBI" id="CHEBI:15377"/>
        <dbReference type="ChEBI" id="CHEBI:15378"/>
        <dbReference type="ChEBI" id="CHEBI:30823"/>
        <dbReference type="ChEBI" id="CHEBI:136303"/>
        <dbReference type="ChEBI" id="CHEBI:136304"/>
    </reaction>
    <physiologicalReaction direction="left-to-right" evidence="14">
        <dbReference type="Rhea" id="RHEA:52065"/>
    </physiologicalReaction>
</comment>
<sequence length="226" mass="26532">MGICSKQNLFIAMTVIWVASLVFDVHRQPRLGHNWYVYKLVMLTNLNFVLDVFYSVLVAAASKSRVLRNIADFMYYTSVFPVGVVTCGLFWGLYFIDPALVMPEWIAKLIPAWLNHITHTYPIIYILLDSYFHKRNAPGTITCWIVSATLVFIYFMIIGYVRFYDGYWLYPILQLFSIQHFVLSYFLAFFGFFLLTKAAYFLNKMMHRTRYPTTTGGARKMNKKRH</sequence>
<feature type="transmembrane region" description="Helical" evidence="17">
    <location>
        <begin position="181"/>
        <end position="202"/>
    </location>
</feature>
<proteinExistence type="inferred from homology"/>
<comment type="catalytic activity">
    <reaction evidence="7">
        <text>12-hexadecanoyloxy-octadecanoate + H2O = 12-hydroxyoctadecanoate + hexadecanoate + H(+)</text>
        <dbReference type="Rhea" id="RHEA:52056"/>
        <dbReference type="ChEBI" id="CHEBI:7896"/>
        <dbReference type="ChEBI" id="CHEBI:15377"/>
        <dbReference type="ChEBI" id="CHEBI:15378"/>
        <dbReference type="ChEBI" id="CHEBI:83677"/>
        <dbReference type="ChEBI" id="CHEBI:84201"/>
    </reaction>
    <physiologicalReaction direction="left-to-right" evidence="7">
        <dbReference type="Rhea" id="RHEA:52057"/>
    </physiologicalReaction>
</comment>
<evidence type="ECO:0000256" key="7">
    <source>
        <dbReference type="ARBA" id="ARBA00047368"/>
    </source>
</evidence>
<dbReference type="AlphaFoldDB" id="A0AAE8ZRF0"/>
<comment type="similarity">
    <text evidence="3">Belongs to the AIG1 family.</text>
</comment>
<evidence type="ECO:0000256" key="10">
    <source>
        <dbReference type="ARBA" id="ARBA00048680"/>
    </source>
</evidence>
<comment type="catalytic activity">
    <reaction evidence="15">
        <text>13-(9Z-hexadecenoyloxy)-octadecanoate + H2O = 13-hydroxy-octadecanoate + (9Z)-hexadecenoate + H(+)</text>
        <dbReference type="Rhea" id="RHEA:52076"/>
        <dbReference type="ChEBI" id="CHEBI:15377"/>
        <dbReference type="ChEBI" id="CHEBI:15378"/>
        <dbReference type="ChEBI" id="CHEBI:32372"/>
        <dbReference type="ChEBI" id="CHEBI:136304"/>
        <dbReference type="ChEBI" id="CHEBI:136315"/>
    </reaction>
    <physiologicalReaction direction="left-to-right" evidence="15">
        <dbReference type="Rhea" id="RHEA:52077"/>
    </physiologicalReaction>
</comment>
<dbReference type="PANTHER" id="PTHR10989:SF23">
    <property type="entry name" value="FAR-17A_AIG1-LIKE PROTEIN"/>
    <property type="match status" value="1"/>
</dbReference>
<evidence type="ECO:0000256" key="12">
    <source>
        <dbReference type="ARBA" id="ARBA00048800"/>
    </source>
</evidence>
<evidence type="ECO:0000256" key="8">
    <source>
        <dbReference type="ARBA" id="ARBA00047427"/>
    </source>
</evidence>
<evidence type="ECO:0000256" key="17">
    <source>
        <dbReference type="SAM" id="Phobius"/>
    </source>
</evidence>
<gene>
    <name evidence="18" type="ORF">L3Y34_010384</name>
</gene>
<evidence type="ECO:0000256" key="3">
    <source>
        <dbReference type="ARBA" id="ARBA00009300"/>
    </source>
</evidence>
<comment type="catalytic activity">
    <reaction evidence="16">
        <text>12-(9Z-hexadecenoyloxy)-octadecanoate + H2O = 12-hydroxyoctadecanoate + (9Z)-hexadecenoate + H(+)</text>
        <dbReference type="Rhea" id="RHEA:52072"/>
        <dbReference type="ChEBI" id="CHEBI:15377"/>
        <dbReference type="ChEBI" id="CHEBI:15378"/>
        <dbReference type="ChEBI" id="CHEBI:32372"/>
        <dbReference type="ChEBI" id="CHEBI:84201"/>
        <dbReference type="ChEBI" id="CHEBI:136312"/>
    </reaction>
    <physiologicalReaction direction="left-to-right" evidence="16">
        <dbReference type="Rhea" id="RHEA:52073"/>
    </physiologicalReaction>
</comment>
<feature type="transmembrane region" description="Helical" evidence="17">
    <location>
        <begin position="140"/>
        <end position="161"/>
    </location>
</feature>
<reference evidence="18 19" key="1">
    <citation type="submission" date="2022-05" db="EMBL/GenBank/DDBJ databases">
        <title>Chromosome-level reference genomes for two strains of Caenorhabditis briggsae: an improved platform for comparative genomics.</title>
        <authorList>
            <person name="Stevens L."/>
            <person name="Andersen E.C."/>
        </authorList>
    </citation>
    <scope>NUCLEOTIDE SEQUENCE [LARGE SCALE GENOMIC DNA]</scope>
    <source>
        <strain evidence="18">QX1410_ONT</strain>
        <tissue evidence="18">Whole-organism</tissue>
    </source>
</reference>
<comment type="catalytic activity">
    <reaction evidence="10">
        <text>12-octadecanoyloxy-octadecanoate + H2O = 12-hydroxyoctadecanoate + octadecanoate + H(+)</text>
        <dbReference type="Rhea" id="RHEA:52080"/>
        <dbReference type="ChEBI" id="CHEBI:15377"/>
        <dbReference type="ChEBI" id="CHEBI:15378"/>
        <dbReference type="ChEBI" id="CHEBI:25629"/>
        <dbReference type="ChEBI" id="CHEBI:84201"/>
        <dbReference type="ChEBI" id="CHEBI:136330"/>
    </reaction>
    <physiologicalReaction direction="left-to-right" evidence="10">
        <dbReference type="Rhea" id="RHEA:52081"/>
    </physiologicalReaction>
</comment>
<feature type="transmembrane region" description="Helical" evidence="17">
    <location>
        <begin position="7"/>
        <end position="23"/>
    </location>
</feature>
<evidence type="ECO:0000256" key="5">
    <source>
        <dbReference type="ARBA" id="ARBA00022989"/>
    </source>
</evidence>
<protein>
    <submittedName>
        <fullName evidence="18">Uncharacterized protein</fullName>
    </submittedName>
</protein>
<comment type="catalytic activity">
    <reaction evidence="8">
        <text>13-octadecanoyloxy-octadecanoate + H2O = 13-hydroxy-octadecanoate + octadecanoate + H(+)</text>
        <dbReference type="Rhea" id="RHEA:52084"/>
        <dbReference type="ChEBI" id="CHEBI:15377"/>
        <dbReference type="ChEBI" id="CHEBI:15378"/>
        <dbReference type="ChEBI" id="CHEBI:25629"/>
        <dbReference type="ChEBI" id="CHEBI:136304"/>
        <dbReference type="ChEBI" id="CHEBI:136335"/>
    </reaction>
    <physiologicalReaction direction="left-to-right" evidence="8">
        <dbReference type="Rhea" id="RHEA:52085"/>
    </physiologicalReaction>
</comment>
<dbReference type="EMBL" id="CP090896">
    <property type="protein sequence ID" value="ULT79773.1"/>
    <property type="molecule type" value="Genomic_DNA"/>
</dbReference>
<dbReference type="KEGG" id="cbr:CBG_16310"/>
<feature type="transmembrane region" description="Helical" evidence="17">
    <location>
        <begin position="35"/>
        <end position="61"/>
    </location>
</feature>
<dbReference type="OMA" id="AFFPPWI"/>
<dbReference type="GO" id="GO:0016020">
    <property type="term" value="C:membrane"/>
    <property type="evidence" value="ECO:0007669"/>
    <property type="project" value="InterPro"/>
</dbReference>
<comment type="catalytic activity">
    <reaction evidence="11">
        <text>12-(9Z-octadecenoyloxy)-octadecanoate + H2O = 12-hydroxyoctadecanoate + (9Z)-octadecenoate + H(+)</text>
        <dbReference type="Rhea" id="RHEA:52060"/>
        <dbReference type="ChEBI" id="CHEBI:15377"/>
        <dbReference type="ChEBI" id="CHEBI:15378"/>
        <dbReference type="ChEBI" id="CHEBI:30823"/>
        <dbReference type="ChEBI" id="CHEBI:84201"/>
        <dbReference type="ChEBI" id="CHEBI:136302"/>
    </reaction>
    <physiologicalReaction direction="left-to-right" evidence="11">
        <dbReference type="Rhea" id="RHEA:52061"/>
    </physiologicalReaction>
</comment>
<feature type="transmembrane region" description="Helical" evidence="17">
    <location>
        <begin position="73"/>
        <end position="93"/>
    </location>
</feature>
<evidence type="ECO:0000256" key="4">
    <source>
        <dbReference type="ARBA" id="ARBA00022692"/>
    </source>
</evidence>
<comment type="catalytic activity">
    <reaction evidence="9">
        <text>9-hexadecanoyloxy-octadecanoate + H2O = 9-hydroxy-octadecanoate + hexadecanoate + H(+)</text>
        <dbReference type="Rhea" id="RHEA:52052"/>
        <dbReference type="ChEBI" id="CHEBI:7896"/>
        <dbReference type="ChEBI" id="CHEBI:15377"/>
        <dbReference type="ChEBI" id="CHEBI:15378"/>
        <dbReference type="ChEBI" id="CHEBI:83670"/>
        <dbReference type="ChEBI" id="CHEBI:136286"/>
    </reaction>
    <physiologicalReaction direction="left-to-right" evidence="9">
        <dbReference type="Rhea" id="RHEA:52053"/>
    </physiologicalReaction>
</comment>
<evidence type="ECO:0000256" key="16">
    <source>
        <dbReference type="ARBA" id="ARBA00049428"/>
    </source>
</evidence>
<comment type="catalytic activity">
    <reaction evidence="13">
        <text>9-octadecanoyloxy-octadecanoate + H2O = 9-hydroxy-octadecanoate + octadecanoate + H(+)</text>
        <dbReference type="Rhea" id="RHEA:52096"/>
        <dbReference type="ChEBI" id="CHEBI:15377"/>
        <dbReference type="ChEBI" id="CHEBI:15378"/>
        <dbReference type="ChEBI" id="CHEBI:25629"/>
        <dbReference type="ChEBI" id="CHEBI:136286"/>
        <dbReference type="ChEBI" id="CHEBI:136373"/>
    </reaction>
    <physiologicalReaction direction="left-to-right" evidence="13">
        <dbReference type="Rhea" id="RHEA:52097"/>
    </physiologicalReaction>
</comment>
<dbReference type="PANTHER" id="PTHR10989">
    <property type="entry name" value="ANDROGEN-INDUCED PROTEIN 1-RELATED"/>
    <property type="match status" value="1"/>
</dbReference>
<evidence type="ECO:0000313" key="19">
    <source>
        <dbReference type="Proteomes" id="UP000827892"/>
    </source>
</evidence>
<comment type="catalytic activity">
    <reaction evidence="1">
        <text>9-(9Z-hexadecenoyloxy)-octadecanoate + H2O = (9Z)-hexadecenoate + 9-hydroxy-octadecanoate + H(+)</text>
        <dbReference type="Rhea" id="RHEA:52068"/>
        <dbReference type="ChEBI" id="CHEBI:15377"/>
        <dbReference type="ChEBI" id="CHEBI:15378"/>
        <dbReference type="ChEBI" id="CHEBI:32372"/>
        <dbReference type="ChEBI" id="CHEBI:136286"/>
        <dbReference type="ChEBI" id="CHEBI:136309"/>
    </reaction>
    <physiologicalReaction direction="left-to-right" evidence="1">
        <dbReference type="Rhea" id="RHEA:52069"/>
    </physiologicalReaction>
</comment>
<evidence type="ECO:0000313" key="18">
    <source>
        <dbReference type="EMBL" id="ULT79773.1"/>
    </source>
</evidence>